<keyword evidence="12" id="KW-1185">Reference proteome</keyword>
<dbReference type="GO" id="GO:0015105">
    <property type="term" value="F:arsenite transmembrane transporter activity"/>
    <property type="evidence" value="ECO:0007669"/>
    <property type="project" value="TreeGrafter"/>
</dbReference>
<dbReference type="GO" id="GO:0046685">
    <property type="term" value="P:response to arsenic-containing substance"/>
    <property type="evidence" value="ECO:0007669"/>
    <property type="project" value="UniProtKB-KW"/>
</dbReference>
<feature type="transmembrane region" description="Helical" evidence="10">
    <location>
        <begin position="49"/>
        <end position="68"/>
    </location>
</feature>
<feature type="transmembrane region" description="Helical" evidence="10">
    <location>
        <begin position="322"/>
        <end position="345"/>
    </location>
</feature>
<dbReference type="InterPro" id="IPR002657">
    <property type="entry name" value="BilAc:Na_symport/Acr3"/>
</dbReference>
<dbReference type="PANTHER" id="PTHR43057:SF1">
    <property type="entry name" value="ARSENICAL-RESISTANCE PROTEIN 3"/>
    <property type="match status" value="1"/>
</dbReference>
<gene>
    <name evidence="11" type="ordered locus">Slin_3940</name>
</gene>
<evidence type="ECO:0000256" key="3">
    <source>
        <dbReference type="ARBA" id="ARBA00022448"/>
    </source>
</evidence>
<dbReference type="GO" id="GO:0015297">
    <property type="term" value="F:antiporter activity"/>
    <property type="evidence" value="ECO:0007669"/>
    <property type="project" value="UniProtKB-UniRule"/>
</dbReference>
<evidence type="ECO:0000256" key="7">
    <source>
        <dbReference type="ARBA" id="ARBA00022989"/>
    </source>
</evidence>
<evidence type="ECO:0000256" key="6">
    <source>
        <dbReference type="ARBA" id="ARBA00022849"/>
    </source>
</evidence>
<evidence type="ECO:0000256" key="5">
    <source>
        <dbReference type="ARBA" id="ARBA00022692"/>
    </source>
</evidence>
<organism evidence="11 12">
    <name type="scientific">Spirosoma linguale (strain ATCC 33905 / DSM 74 / LMG 10896 / Claus 1)</name>
    <dbReference type="NCBI Taxonomy" id="504472"/>
    <lineage>
        <taxon>Bacteria</taxon>
        <taxon>Pseudomonadati</taxon>
        <taxon>Bacteroidota</taxon>
        <taxon>Cytophagia</taxon>
        <taxon>Cytophagales</taxon>
        <taxon>Cytophagaceae</taxon>
        <taxon>Spirosoma</taxon>
    </lineage>
</organism>
<evidence type="ECO:0000313" key="11">
    <source>
        <dbReference type="EMBL" id="ADB39930.1"/>
    </source>
</evidence>
<dbReference type="Gene3D" id="1.20.1530.20">
    <property type="match status" value="1"/>
</dbReference>
<dbReference type="KEGG" id="sli:Slin_3940"/>
<dbReference type="PIRSF" id="PIRSF005508">
    <property type="entry name" value="Acr3"/>
    <property type="match status" value="1"/>
</dbReference>
<dbReference type="GO" id="GO:0015104">
    <property type="term" value="F:antimonite transmembrane transporter activity"/>
    <property type="evidence" value="ECO:0007669"/>
    <property type="project" value="TreeGrafter"/>
</dbReference>
<feature type="transmembrane region" description="Helical" evidence="10">
    <location>
        <begin position="88"/>
        <end position="112"/>
    </location>
</feature>
<dbReference type="NCBIfam" id="TIGR00832">
    <property type="entry name" value="acr3"/>
    <property type="match status" value="1"/>
</dbReference>
<keyword evidence="7 9" id="KW-1133">Transmembrane helix</keyword>
<keyword evidence="4 9" id="KW-1003">Cell membrane</keyword>
<dbReference type="EMBL" id="CP001769">
    <property type="protein sequence ID" value="ADB39930.1"/>
    <property type="molecule type" value="Genomic_DNA"/>
</dbReference>
<dbReference type="FunFam" id="1.20.1530.20:FF:000009">
    <property type="entry name" value="Arsenite transporter, ACR3 family"/>
    <property type="match status" value="1"/>
</dbReference>
<dbReference type="InterPro" id="IPR004706">
    <property type="entry name" value="Arsenical-R_Acr3"/>
</dbReference>
<keyword evidence="6" id="KW-0059">Arsenical resistance</keyword>
<evidence type="ECO:0000256" key="1">
    <source>
        <dbReference type="ARBA" id="ARBA00004651"/>
    </source>
</evidence>
<protein>
    <submittedName>
        <fullName evidence="11">Arsenical-resistance protein</fullName>
    </submittedName>
</protein>
<feature type="transmembrane region" description="Helical" evidence="10">
    <location>
        <begin position="183"/>
        <end position="206"/>
    </location>
</feature>
<reference evidence="11 12" key="1">
    <citation type="journal article" date="2010" name="Stand. Genomic Sci.">
        <title>Complete genome sequence of Spirosoma linguale type strain (1).</title>
        <authorList>
            <person name="Lail K."/>
            <person name="Sikorski J."/>
            <person name="Saunders E."/>
            <person name="Lapidus A."/>
            <person name="Glavina Del Rio T."/>
            <person name="Copeland A."/>
            <person name="Tice H."/>
            <person name="Cheng J.-F."/>
            <person name="Lucas S."/>
            <person name="Nolan M."/>
            <person name="Bruce D."/>
            <person name="Goodwin L."/>
            <person name="Pitluck S."/>
            <person name="Ivanova N."/>
            <person name="Mavromatis K."/>
            <person name="Ovchinnikova G."/>
            <person name="Pati A."/>
            <person name="Chen A."/>
            <person name="Palaniappan K."/>
            <person name="Land M."/>
            <person name="Hauser L."/>
            <person name="Chang Y.-J."/>
            <person name="Jeffries C.D."/>
            <person name="Chain P."/>
            <person name="Brettin T."/>
            <person name="Detter J.C."/>
            <person name="Schuetze A."/>
            <person name="Rohde M."/>
            <person name="Tindall B.J."/>
            <person name="Goeker M."/>
            <person name="Bristow J."/>
            <person name="Eisen J.A."/>
            <person name="Markowitz V."/>
            <person name="Hugenholtz P."/>
            <person name="Kyrpides N.C."/>
            <person name="Klenk H.-P."/>
            <person name="Chen F."/>
        </authorList>
    </citation>
    <scope>NUCLEOTIDE SEQUENCE [LARGE SCALE GENOMIC DNA]</scope>
    <source>
        <strain evidence="12">ATCC 33905 / DSM 74 / LMG 10896 / Claus 1</strain>
    </source>
</reference>
<feature type="transmembrane region" description="Helical" evidence="10">
    <location>
        <begin position="149"/>
        <end position="171"/>
    </location>
</feature>
<name>D2QIK4_SPILD</name>
<keyword evidence="3 9" id="KW-0813">Transport</keyword>
<feature type="transmembrane region" description="Helical" evidence="10">
    <location>
        <begin position="261"/>
        <end position="283"/>
    </location>
</feature>
<evidence type="ECO:0000256" key="10">
    <source>
        <dbReference type="SAM" id="Phobius"/>
    </source>
</evidence>
<feature type="transmembrane region" description="Helical" evidence="10">
    <location>
        <begin position="118"/>
        <end position="137"/>
    </location>
</feature>
<comment type="subcellular location">
    <subcellularLocation>
        <location evidence="1 9">Cell membrane</location>
        <topology evidence="1 9">Multi-pass membrane protein</topology>
    </subcellularLocation>
</comment>
<dbReference type="PANTHER" id="PTHR43057">
    <property type="entry name" value="ARSENITE EFFLUX TRANSPORTER"/>
    <property type="match status" value="1"/>
</dbReference>
<dbReference type="HOGENOM" id="CLU_022869_0_0_10"/>
<accession>D2QIK4</accession>
<dbReference type="InterPro" id="IPR038770">
    <property type="entry name" value="Na+/solute_symporter_sf"/>
</dbReference>
<dbReference type="STRING" id="504472.Slin_3940"/>
<evidence type="ECO:0000256" key="4">
    <source>
        <dbReference type="ARBA" id="ARBA00022475"/>
    </source>
</evidence>
<evidence type="ECO:0000313" key="12">
    <source>
        <dbReference type="Proteomes" id="UP000002028"/>
    </source>
</evidence>
<dbReference type="GO" id="GO:0005886">
    <property type="term" value="C:plasma membrane"/>
    <property type="evidence" value="ECO:0007669"/>
    <property type="project" value="UniProtKB-SubCell"/>
</dbReference>
<dbReference type="Proteomes" id="UP000002028">
    <property type="component" value="Chromosome"/>
</dbReference>
<sequence>MNTETLPGKPVNRQLSFLDRYLTLWIFGAMALGILLGNLFPQIEQSLNAYQQGTTNIPLAIGLILMMYPPLAKVRYDQLPQVFRNRKILLLSLVQNWLIGPVLMFVLAVLLLPDKPEYMTGLIMIGIARCIAMVIVWNDLALGDREYVAGLVAFNSVFQVLFYSVYAYVFVTVLPPLFGLPGMAVDISIGQIAESVFIYLGVPFLAGMLSRWSLTRWKGQYWYETRFLPAISPITLVALLFTIVAMFSLKGRLVLELPGDVLRIALPLVVYFGLMFFAAFYLAKRAGADYPKSTSLAFTAAGNNFELGIAVAISVFGINSGVAFAAVIGPLIEVPVLILLVSFALKQQPKFS</sequence>
<dbReference type="AlphaFoldDB" id="D2QIK4"/>
<evidence type="ECO:0000256" key="8">
    <source>
        <dbReference type="ARBA" id="ARBA00023136"/>
    </source>
</evidence>
<feature type="transmembrane region" description="Helical" evidence="10">
    <location>
        <begin position="21"/>
        <end position="43"/>
    </location>
</feature>
<keyword evidence="8 9" id="KW-0472">Membrane</keyword>
<dbReference type="Pfam" id="PF01758">
    <property type="entry name" value="SBF"/>
    <property type="match status" value="1"/>
</dbReference>
<evidence type="ECO:0000256" key="9">
    <source>
        <dbReference type="PIRNR" id="PIRNR005508"/>
    </source>
</evidence>
<feature type="transmembrane region" description="Helical" evidence="10">
    <location>
        <begin position="227"/>
        <end position="249"/>
    </location>
</feature>
<dbReference type="eggNOG" id="COG0798">
    <property type="taxonomic scope" value="Bacteria"/>
</dbReference>
<proteinExistence type="inferred from homology"/>
<comment type="similarity">
    <text evidence="2 9">Belongs to the arsenical resistance-3 (ACR3) (TC 2.A.59) family.</text>
</comment>
<evidence type="ECO:0000256" key="2">
    <source>
        <dbReference type="ARBA" id="ARBA00010110"/>
    </source>
</evidence>
<keyword evidence="5 9" id="KW-0812">Transmembrane</keyword>
<feature type="transmembrane region" description="Helical" evidence="10">
    <location>
        <begin position="295"/>
        <end position="316"/>
    </location>
</feature>
<dbReference type="RefSeq" id="WP_012928441.1">
    <property type="nucleotide sequence ID" value="NC_013730.1"/>
</dbReference>